<dbReference type="FunFam" id="3.50.50.60:FF:000138">
    <property type="entry name" value="Flavin-containing monooxygenase"/>
    <property type="match status" value="1"/>
</dbReference>
<evidence type="ECO:0000256" key="5">
    <source>
        <dbReference type="ARBA" id="ARBA00022857"/>
    </source>
</evidence>
<dbReference type="AlphaFoldDB" id="A0AAV4CSH3"/>
<dbReference type="PIRSF" id="PIRSF000332">
    <property type="entry name" value="FMO"/>
    <property type="match status" value="1"/>
</dbReference>
<name>A0AAV4CSH3_9GAST</name>
<evidence type="ECO:0000256" key="6">
    <source>
        <dbReference type="ARBA" id="ARBA00023002"/>
    </source>
</evidence>
<dbReference type="Proteomes" id="UP000735302">
    <property type="component" value="Unassembled WGS sequence"/>
</dbReference>
<protein>
    <recommendedName>
        <fullName evidence="8">Flavin-containing monooxygenase</fullName>
        <ecNumber evidence="8">1.-.-.-</ecNumber>
    </recommendedName>
</protein>
<evidence type="ECO:0000256" key="3">
    <source>
        <dbReference type="ARBA" id="ARBA00022630"/>
    </source>
</evidence>
<evidence type="ECO:0000256" key="1">
    <source>
        <dbReference type="ARBA" id="ARBA00001974"/>
    </source>
</evidence>
<dbReference type="InterPro" id="IPR000960">
    <property type="entry name" value="Flavin_mOase"/>
</dbReference>
<evidence type="ECO:0000256" key="4">
    <source>
        <dbReference type="ARBA" id="ARBA00022827"/>
    </source>
</evidence>
<evidence type="ECO:0000256" key="7">
    <source>
        <dbReference type="ARBA" id="ARBA00023033"/>
    </source>
</evidence>
<evidence type="ECO:0000256" key="8">
    <source>
        <dbReference type="RuleBase" id="RU361177"/>
    </source>
</evidence>
<keyword evidence="4 8" id="KW-0274">FAD</keyword>
<dbReference type="EMBL" id="BLXT01006930">
    <property type="protein sequence ID" value="GFO34784.1"/>
    <property type="molecule type" value="Genomic_DNA"/>
</dbReference>
<dbReference type="EC" id="1.-.-.-" evidence="8"/>
<dbReference type="PANTHER" id="PTHR23023">
    <property type="entry name" value="DIMETHYLANILINE MONOOXYGENASE"/>
    <property type="match status" value="1"/>
</dbReference>
<comment type="caution">
    <text evidence="9">The sequence shown here is derived from an EMBL/GenBank/DDBJ whole genome shotgun (WGS) entry which is preliminary data.</text>
</comment>
<keyword evidence="5" id="KW-0521">NADP</keyword>
<dbReference type="Gene3D" id="3.50.50.60">
    <property type="entry name" value="FAD/NAD(P)-binding domain"/>
    <property type="match status" value="2"/>
</dbReference>
<organism evidence="9 10">
    <name type="scientific">Plakobranchus ocellatus</name>
    <dbReference type="NCBI Taxonomy" id="259542"/>
    <lineage>
        <taxon>Eukaryota</taxon>
        <taxon>Metazoa</taxon>
        <taxon>Spiralia</taxon>
        <taxon>Lophotrochozoa</taxon>
        <taxon>Mollusca</taxon>
        <taxon>Gastropoda</taxon>
        <taxon>Heterobranchia</taxon>
        <taxon>Euthyneura</taxon>
        <taxon>Panpulmonata</taxon>
        <taxon>Sacoglossa</taxon>
        <taxon>Placobranchoidea</taxon>
        <taxon>Plakobranchidae</taxon>
        <taxon>Plakobranchus</taxon>
    </lineage>
</organism>
<sequence>MESNRVIKVAIIGAGAAGLAALRHLTSGTRYNYEDADARHEEENPVQFDVVCFEMASKVGGTWLYTDRTGRDELGRLIFSSMYKNLVTNIPKECMAFPDFPFRDDLPSFMGHEEVLNYFQDYADYFGLLKYIQFQRQVALVKPIPEPSAKFGVRWEVTTQDVLDLQDPGRTEIFDAVIVANGKFSVPSIPTLPGMDTFKGQLMHSHDYRHPEKFSNQVLVLLGANLSGQDIAIGLSAVAKKVYLSHNKAPLESRLPHNVEERPGVCSLGPGSRVTFLDGSTADVDTVMFCTGYCHDYGFLAPECGVEVFDKRVWPVYKHFVNTKFPSMAIMGICTRVLPFPLYDIQIRFFKAVLEGRVTLPSESEMNEDIEADYRARLAEGQFHRHCHSMYDRLFTYMDLLADMARTKRIPKYFQDAYKWGVLHRKMDMVNYKKMNFPSSDKKAEHEAIFF</sequence>
<dbReference type="InterPro" id="IPR050346">
    <property type="entry name" value="FMO-like"/>
</dbReference>
<comment type="similarity">
    <text evidence="2 8">Belongs to the FMO family.</text>
</comment>
<dbReference type="GO" id="GO:0004499">
    <property type="term" value="F:N,N-dimethylaniline monooxygenase activity"/>
    <property type="evidence" value="ECO:0007669"/>
    <property type="project" value="InterPro"/>
</dbReference>
<evidence type="ECO:0000256" key="2">
    <source>
        <dbReference type="ARBA" id="ARBA00009183"/>
    </source>
</evidence>
<keyword evidence="7 8" id="KW-0503">Monooxygenase</keyword>
<comment type="cofactor">
    <cofactor evidence="1 8">
        <name>FAD</name>
        <dbReference type="ChEBI" id="CHEBI:57692"/>
    </cofactor>
</comment>
<reference evidence="9 10" key="1">
    <citation type="journal article" date="2021" name="Elife">
        <title>Chloroplast acquisition without the gene transfer in kleptoplastic sea slugs, Plakobranchus ocellatus.</title>
        <authorList>
            <person name="Maeda T."/>
            <person name="Takahashi S."/>
            <person name="Yoshida T."/>
            <person name="Shimamura S."/>
            <person name="Takaki Y."/>
            <person name="Nagai Y."/>
            <person name="Toyoda A."/>
            <person name="Suzuki Y."/>
            <person name="Arimoto A."/>
            <person name="Ishii H."/>
            <person name="Satoh N."/>
            <person name="Nishiyama T."/>
            <person name="Hasebe M."/>
            <person name="Maruyama T."/>
            <person name="Minagawa J."/>
            <person name="Obokata J."/>
            <person name="Shigenobu S."/>
        </authorList>
    </citation>
    <scope>NUCLEOTIDE SEQUENCE [LARGE SCALE GENOMIC DNA]</scope>
</reference>
<evidence type="ECO:0000313" key="9">
    <source>
        <dbReference type="EMBL" id="GFO34784.1"/>
    </source>
</evidence>
<proteinExistence type="inferred from homology"/>
<dbReference type="GO" id="GO:0050660">
    <property type="term" value="F:flavin adenine dinucleotide binding"/>
    <property type="evidence" value="ECO:0007669"/>
    <property type="project" value="InterPro"/>
</dbReference>
<dbReference type="Pfam" id="PF00743">
    <property type="entry name" value="FMO-like"/>
    <property type="match status" value="2"/>
</dbReference>
<dbReference type="InterPro" id="IPR020946">
    <property type="entry name" value="Flavin_mOase-like"/>
</dbReference>
<gene>
    <name evidence="9" type="ORF">PoB_006128900</name>
</gene>
<evidence type="ECO:0000313" key="10">
    <source>
        <dbReference type="Proteomes" id="UP000735302"/>
    </source>
</evidence>
<dbReference type="InterPro" id="IPR036188">
    <property type="entry name" value="FAD/NAD-bd_sf"/>
</dbReference>
<keyword evidence="3 8" id="KW-0285">Flavoprotein</keyword>
<dbReference type="GO" id="GO:0050661">
    <property type="term" value="F:NADP binding"/>
    <property type="evidence" value="ECO:0007669"/>
    <property type="project" value="InterPro"/>
</dbReference>
<keyword evidence="6 8" id="KW-0560">Oxidoreductase</keyword>
<keyword evidence="10" id="KW-1185">Reference proteome</keyword>
<dbReference type="SUPFAM" id="SSF51905">
    <property type="entry name" value="FAD/NAD(P)-binding domain"/>
    <property type="match status" value="2"/>
</dbReference>
<accession>A0AAV4CSH3</accession>